<accession>A0A512E2I2</accession>
<comment type="caution">
    <text evidence="1">The sequence shown here is derived from an EMBL/GenBank/DDBJ whole genome shotgun (WGS) entry which is preliminary data.</text>
</comment>
<sequence length="249" mass="27150">MVPGATVARSQIPDPVSVERHRCVVSGGVGDKTLMDRDQARTDYHRILAGVVRHHQALDHHVAGAAMARVAKRLGLRLRGGLIDAGDDEMALVSDLAIYGRVAGSTRAIDRYARAVSGSLDAFDRELVEALSRSWFSIVRFAARHPVAGWYVDDLLLERTGLWLMNEALEQSAREGMSLGTRLFEVGGFVLSTGAAAPLTDAWMEVLRDDLWTRRKPGALTDAEVVTLYRLTLSSGLVARHRNALDGPA</sequence>
<dbReference type="EMBL" id="BJYZ01000055">
    <property type="protein sequence ID" value="GEO42931.1"/>
    <property type="molecule type" value="Genomic_DNA"/>
</dbReference>
<dbReference type="InterPro" id="IPR058292">
    <property type="entry name" value="DUF7986"/>
</dbReference>
<organism evidence="1 2">
    <name type="scientific">Skermanella aerolata</name>
    <dbReference type="NCBI Taxonomy" id="393310"/>
    <lineage>
        <taxon>Bacteria</taxon>
        <taxon>Pseudomonadati</taxon>
        <taxon>Pseudomonadota</taxon>
        <taxon>Alphaproteobacteria</taxon>
        <taxon>Rhodospirillales</taxon>
        <taxon>Azospirillaceae</taxon>
        <taxon>Skermanella</taxon>
    </lineage>
</organism>
<name>A0A512E2I2_9PROT</name>
<dbReference type="Proteomes" id="UP000321523">
    <property type="component" value="Unassembled WGS sequence"/>
</dbReference>
<dbReference type="Pfam" id="PF25948">
    <property type="entry name" value="DUF7986"/>
    <property type="match status" value="1"/>
</dbReference>
<reference evidence="1 2" key="1">
    <citation type="submission" date="2019-07" db="EMBL/GenBank/DDBJ databases">
        <title>Whole genome shotgun sequence of Skermanella aerolata NBRC 106429.</title>
        <authorList>
            <person name="Hosoyama A."/>
            <person name="Uohara A."/>
            <person name="Ohji S."/>
            <person name="Ichikawa N."/>
        </authorList>
    </citation>
    <scope>NUCLEOTIDE SEQUENCE [LARGE SCALE GENOMIC DNA]</scope>
    <source>
        <strain evidence="1 2">NBRC 106429</strain>
    </source>
</reference>
<gene>
    <name evidence="1" type="ORF">SAE02_70790</name>
</gene>
<evidence type="ECO:0000313" key="2">
    <source>
        <dbReference type="Proteomes" id="UP000321523"/>
    </source>
</evidence>
<dbReference type="AlphaFoldDB" id="A0A512E2I2"/>
<evidence type="ECO:0000313" key="1">
    <source>
        <dbReference type="EMBL" id="GEO42931.1"/>
    </source>
</evidence>
<proteinExistence type="predicted"/>
<keyword evidence="2" id="KW-1185">Reference proteome</keyword>
<protein>
    <submittedName>
        <fullName evidence="1">Uncharacterized protein</fullName>
    </submittedName>
</protein>